<dbReference type="GO" id="GO:0015031">
    <property type="term" value="P:protein transport"/>
    <property type="evidence" value="ECO:0007669"/>
    <property type="project" value="TreeGrafter"/>
</dbReference>
<dbReference type="PANTHER" id="PTHR11188:SF135">
    <property type="entry name" value="ARRESTIN DOMAIN CONTAINING 3-LIKE-RELATED"/>
    <property type="match status" value="1"/>
</dbReference>
<dbReference type="GO" id="GO:0005886">
    <property type="term" value="C:plasma membrane"/>
    <property type="evidence" value="ECO:0007669"/>
    <property type="project" value="TreeGrafter"/>
</dbReference>
<dbReference type="EMBL" id="JAFIRN010000010">
    <property type="protein sequence ID" value="KAG5841064.1"/>
    <property type="molecule type" value="Genomic_DNA"/>
</dbReference>
<comment type="caution">
    <text evidence="3">The sequence shown here is derived from an EMBL/GenBank/DDBJ whole genome shotgun (WGS) entry which is preliminary data.</text>
</comment>
<dbReference type="Proteomes" id="UP001044222">
    <property type="component" value="Chromosome 10"/>
</dbReference>
<gene>
    <name evidence="3" type="ORF">ANANG_G00195610</name>
</gene>
<feature type="domain" description="Arrestin C-terminal-like" evidence="2">
    <location>
        <begin position="185"/>
        <end position="311"/>
    </location>
</feature>
<name>A0A9D3RRW7_ANGAN</name>
<accession>A0A9D3RRW7</accession>
<dbReference type="SUPFAM" id="SSF81296">
    <property type="entry name" value="E set domains"/>
    <property type="match status" value="2"/>
</dbReference>
<dbReference type="Pfam" id="PF00339">
    <property type="entry name" value="Arrestin_N"/>
    <property type="match status" value="1"/>
</dbReference>
<dbReference type="GO" id="GO:0005737">
    <property type="term" value="C:cytoplasm"/>
    <property type="evidence" value="ECO:0007669"/>
    <property type="project" value="TreeGrafter"/>
</dbReference>
<dbReference type="AlphaFoldDB" id="A0A9D3RRW7"/>
<keyword evidence="4" id="KW-1185">Reference proteome</keyword>
<sequence length="483" mass="54554">MLSSTVKSISISYDSINEQNTFSNGDTISGRMILELSKEAEINSLSVKAKGKADVHWREKHGDRHVSYNAKEEYFKLEQFIYRKVKDGDQERLVDQCGETYGKAIPAGKHVYPFSFRIPDGNMPSTYKGIHGKVFYLVQAKLDRSMRMDQKDKAEFNFLSRSDMNNPIYMRPQSGTENKKMKLFTKGSTNMKISIDKKGYMQGEAITITADIENDSSRDLVPKFSLDREESFYARGHQKQFNKRILKEEGAAIPSQSHQTNTYVVKIPPDAMVSITHSRIIKVKYQLKVYLDVPYASDPEVIFPLIIFPAIKGFSPMAKPEPSSDFGDTNQAGWNPPPYGPGGFPPQLSLEGFHPQLALEGIHPHLGLEGIHPQLALEGIHPHLALEGFHPHLGLEGIHPHLALEGIHPHLPLEGIHPHLALESYHLHMPLEVIHLPMPLKSYHLRMPPEGIRMPQVAFHLSLHQDLFPLRLLLAHPHPNLAQ</sequence>
<dbReference type="GO" id="GO:0007399">
    <property type="term" value="P:nervous system development"/>
    <property type="evidence" value="ECO:0007669"/>
    <property type="project" value="UniProtKB-ARBA"/>
</dbReference>
<proteinExistence type="inferred from homology"/>
<dbReference type="Pfam" id="PF02752">
    <property type="entry name" value="Arrestin_C"/>
    <property type="match status" value="1"/>
</dbReference>
<dbReference type="InterPro" id="IPR014752">
    <property type="entry name" value="Arrestin-like_C"/>
</dbReference>
<dbReference type="SMART" id="SM01017">
    <property type="entry name" value="Arrestin_C"/>
    <property type="match status" value="1"/>
</dbReference>
<evidence type="ECO:0000259" key="2">
    <source>
        <dbReference type="SMART" id="SM01017"/>
    </source>
</evidence>
<dbReference type="Gene3D" id="2.60.40.640">
    <property type="match status" value="2"/>
</dbReference>
<dbReference type="InterPro" id="IPR050357">
    <property type="entry name" value="Arrestin_domain-protein"/>
</dbReference>
<dbReference type="InterPro" id="IPR014756">
    <property type="entry name" value="Ig_E-set"/>
</dbReference>
<organism evidence="3 4">
    <name type="scientific">Anguilla anguilla</name>
    <name type="common">European freshwater eel</name>
    <name type="synonym">Muraena anguilla</name>
    <dbReference type="NCBI Taxonomy" id="7936"/>
    <lineage>
        <taxon>Eukaryota</taxon>
        <taxon>Metazoa</taxon>
        <taxon>Chordata</taxon>
        <taxon>Craniata</taxon>
        <taxon>Vertebrata</taxon>
        <taxon>Euteleostomi</taxon>
        <taxon>Actinopterygii</taxon>
        <taxon>Neopterygii</taxon>
        <taxon>Teleostei</taxon>
        <taxon>Anguilliformes</taxon>
        <taxon>Anguillidae</taxon>
        <taxon>Anguilla</taxon>
    </lineage>
</organism>
<dbReference type="InterPro" id="IPR011021">
    <property type="entry name" value="Arrestin-like_N"/>
</dbReference>
<dbReference type="PANTHER" id="PTHR11188">
    <property type="entry name" value="ARRESTIN DOMAIN CONTAINING PROTEIN"/>
    <property type="match status" value="1"/>
</dbReference>
<dbReference type="InterPro" id="IPR011022">
    <property type="entry name" value="Arrestin_C-like"/>
</dbReference>
<reference evidence="3" key="1">
    <citation type="submission" date="2021-01" db="EMBL/GenBank/DDBJ databases">
        <title>A chromosome-scale assembly of European eel, Anguilla anguilla.</title>
        <authorList>
            <person name="Henkel C."/>
            <person name="Jong-Raadsen S.A."/>
            <person name="Dufour S."/>
            <person name="Weltzien F.-A."/>
            <person name="Palstra A.P."/>
            <person name="Pelster B."/>
            <person name="Spaink H.P."/>
            <person name="Van Den Thillart G.E."/>
            <person name="Jansen H."/>
            <person name="Zahm M."/>
            <person name="Klopp C."/>
            <person name="Cedric C."/>
            <person name="Louis A."/>
            <person name="Berthelot C."/>
            <person name="Parey E."/>
            <person name="Roest Crollius H."/>
            <person name="Montfort J."/>
            <person name="Robinson-Rechavi M."/>
            <person name="Bucao C."/>
            <person name="Bouchez O."/>
            <person name="Gislard M."/>
            <person name="Lluch J."/>
            <person name="Milhes M."/>
            <person name="Lampietro C."/>
            <person name="Lopez Roques C."/>
            <person name="Donnadieu C."/>
            <person name="Braasch I."/>
            <person name="Desvignes T."/>
            <person name="Postlethwait J."/>
            <person name="Bobe J."/>
            <person name="Guiguen Y."/>
            <person name="Dirks R."/>
        </authorList>
    </citation>
    <scope>NUCLEOTIDE SEQUENCE</scope>
    <source>
        <strain evidence="3">Tag_6206</strain>
        <tissue evidence="3">Liver</tissue>
    </source>
</reference>
<comment type="similarity">
    <text evidence="1">Belongs to the arrestin family.</text>
</comment>
<evidence type="ECO:0000313" key="4">
    <source>
        <dbReference type="Proteomes" id="UP001044222"/>
    </source>
</evidence>
<evidence type="ECO:0000256" key="1">
    <source>
        <dbReference type="ARBA" id="ARBA00005298"/>
    </source>
</evidence>
<protein>
    <recommendedName>
        <fullName evidence="2">Arrestin C-terminal-like domain-containing protein</fullName>
    </recommendedName>
</protein>
<evidence type="ECO:0000313" key="3">
    <source>
        <dbReference type="EMBL" id="KAG5841064.1"/>
    </source>
</evidence>